<feature type="repeat" description="ANK" evidence="3">
    <location>
        <begin position="376"/>
        <end position="408"/>
    </location>
</feature>
<protein>
    <submittedName>
        <fullName evidence="4">Uncharacterized protein</fullName>
    </submittedName>
</protein>
<feature type="repeat" description="ANK" evidence="3">
    <location>
        <begin position="263"/>
        <end position="295"/>
    </location>
</feature>
<keyword evidence="2 3" id="KW-0040">ANK repeat</keyword>
<dbReference type="GeneID" id="26811057"/>
<dbReference type="PANTHER" id="PTHR24171">
    <property type="entry name" value="ANKYRIN REPEAT DOMAIN-CONTAINING PROTEIN 39-RELATED"/>
    <property type="match status" value="1"/>
</dbReference>
<name>A0A0L1IUF8_ASPN3</name>
<feature type="repeat" description="ANK" evidence="3">
    <location>
        <begin position="479"/>
        <end position="511"/>
    </location>
</feature>
<keyword evidence="1" id="KW-0677">Repeat</keyword>
<organism evidence="4 5">
    <name type="scientific">Aspergillus nomiae NRRL (strain ATCC 15546 / NRRL 13137 / CBS 260.88 / M93)</name>
    <dbReference type="NCBI Taxonomy" id="1509407"/>
    <lineage>
        <taxon>Eukaryota</taxon>
        <taxon>Fungi</taxon>
        <taxon>Dikarya</taxon>
        <taxon>Ascomycota</taxon>
        <taxon>Pezizomycotina</taxon>
        <taxon>Eurotiomycetes</taxon>
        <taxon>Eurotiomycetidae</taxon>
        <taxon>Eurotiales</taxon>
        <taxon>Aspergillaceae</taxon>
        <taxon>Aspergillus</taxon>
        <taxon>Aspergillus subgen. Circumdati</taxon>
    </lineage>
</organism>
<reference evidence="4 5" key="1">
    <citation type="submission" date="2014-06" db="EMBL/GenBank/DDBJ databases">
        <title>The Genome of the Aflatoxigenic Filamentous Fungus Aspergillus nomius.</title>
        <authorList>
            <person name="Moore M.G."/>
            <person name="Shannon B.M."/>
            <person name="Brian M.M."/>
        </authorList>
    </citation>
    <scope>NUCLEOTIDE SEQUENCE [LARGE SCALE GENOMIC DNA]</scope>
    <source>
        <strain evidence="4 5">NRRL 13137</strain>
    </source>
</reference>
<dbReference type="Pfam" id="PF00023">
    <property type="entry name" value="Ank"/>
    <property type="match status" value="2"/>
</dbReference>
<dbReference type="SUPFAM" id="SSF48403">
    <property type="entry name" value="Ankyrin repeat"/>
    <property type="match status" value="1"/>
</dbReference>
<dbReference type="SMART" id="SM00248">
    <property type="entry name" value="ANK"/>
    <property type="match status" value="6"/>
</dbReference>
<evidence type="ECO:0000256" key="3">
    <source>
        <dbReference type="PROSITE-ProRule" id="PRU00023"/>
    </source>
</evidence>
<dbReference type="PROSITE" id="PS50297">
    <property type="entry name" value="ANK_REP_REGION"/>
    <property type="match status" value="4"/>
</dbReference>
<feature type="repeat" description="ANK" evidence="3">
    <location>
        <begin position="310"/>
        <end position="342"/>
    </location>
</feature>
<sequence length="545" mass="59332">MDGVSAAAAILQLAQMAGQTALEVYNFCSAIRDAPREITAISNDVNALKPLILNLEGALGSEAVRNVVEEDPEVSNALWTLAAPIKNCQSALRLVKDKTSPYLKKVGSAQSPDSVGKSDDPQIQRPRFSRTYVLWHFKRKEIFGLLAELERAKSTFSDAMGSITLLLTLKLHPQANGTRVLQEGYEFNADLGSVLNDYAVSVVGLRLDDNQSQTSETTTTATATPARSDHDAAQELKTVVSSGSTFLLKAALQYIQVDSRDQKGRTALSYAAEWGKYDVAKVLLDEGASVSAKGWSLSGRSDGHDPFFYSGATPLWWAANRRRTDVADLLLRHGANPNSRTTSGRTAFQESCWWGDVDTARLLLSKKADINAQNCHGWAPIHEAVTNEQMGTLELLVSHGALLDIATMQPESKTALHFAVERQRIDMVELLLKSGANPQSLMIEDVTPLHLAAAGGWILGIEMLAKSWGVPLDPRDTLLLETPLHKAARNRHVEAIDRLSALGANRKARNVDGQTCEELLACSLANPGQWDVPTHLATWMESGYG</sequence>
<dbReference type="Pfam" id="PF12796">
    <property type="entry name" value="Ank_2"/>
    <property type="match status" value="2"/>
</dbReference>
<dbReference type="PROSITE" id="PS50088">
    <property type="entry name" value="ANK_REPEAT"/>
    <property type="match status" value="6"/>
</dbReference>
<gene>
    <name evidence="4" type="ORF">ANOM_009253</name>
</gene>
<evidence type="ECO:0000313" key="4">
    <source>
        <dbReference type="EMBL" id="KNG82808.1"/>
    </source>
</evidence>
<keyword evidence="5" id="KW-1185">Reference proteome</keyword>
<dbReference type="EMBL" id="JNOM01000314">
    <property type="protein sequence ID" value="KNG82808.1"/>
    <property type="molecule type" value="Genomic_DNA"/>
</dbReference>
<evidence type="ECO:0000313" key="5">
    <source>
        <dbReference type="Proteomes" id="UP000037505"/>
    </source>
</evidence>
<proteinExistence type="predicted"/>
<dbReference type="OrthoDB" id="1577640at2759"/>
<evidence type="ECO:0000256" key="2">
    <source>
        <dbReference type="ARBA" id="ARBA00023043"/>
    </source>
</evidence>
<dbReference type="InterPro" id="IPR002110">
    <property type="entry name" value="Ankyrin_rpt"/>
</dbReference>
<feature type="repeat" description="ANK" evidence="3">
    <location>
        <begin position="411"/>
        <end position="437"/>
    </location>
</feature>
<dbReference type="STRING" id="1509407.A0A0L1IUF8"/>
<accession>A0A0L1IUF8</accession>
<dbReference type="PRINTS" id="PR01415">
    <property type="entry name" value="ANKYRIN"/>
</dbReference>
<evidence type="ECO:0000256" key="1">
    <source>
        <dbReference type="ARBA" id="ARBA00022737"/>
    </source>
</evidence>
<comment type="caution">
    <text evidence="4">The sequence shown here is derived from an EMBL/GenBank/DDBJ whole genome shotgun (WGS) entry which is preliminary data.</text>
</comment>
<dbReference type="AlphaFoldDB" id="A0A0L1IUF8"/>
<dbReference type="Gene3D" id="1.25.40.20">
    <property type="entry name" value="Ankyrin repeat-containing domain"/>
    <property type="match status" value="3"/>
</dbReference>
<dbReference type="RefSeq" id="XP_015403731.1">
    <property type="nucleotide sequence ID" value="XM_015554509.1"/>
</dbReference>
<feature type="repeat" description="ANK" evidence="3">
    <location>
        <begin position="343"/>
        <end position="375"/>
    </location>
</feature>
<dbReference type="Proteomes" id="UP000037505">
    <property type="component" value="Unassembled WGS sequence"/>
</dbReference>
<dbReference type="PANTHER" id="PTHR24171:SF8">
    <property type="entry name" value="BRCA1-ASSOCIATED RING DOMAIN PROTEIN 1"/>
    <property type="match status" value="1"/>
</dbReference>
<dbReference type="InterPro" id="IPR036770">
    <property type="entry name" value="Ankyrin_rpt-contain_sf"/>
</dbReference>